<dbReference type="EMBL" id="BRZM01002149">
    <property type="protein sequence ID" value="GLD74327.1"/>
    <property type="molecule type" value="Genomic_DNA"/>
</dbReference>
<accession>A0AAD3RMV8</accession>
<dbReference type="Proteomes" id="UP001279410">
    <property type="component" value="Unassembled WGS sequence"/>
</dbReference>
<dbReference type="InterPro" id="IPR005127">
    <property type="entry name" value="Giardia_VSP"/>
</dbReference>
<protein>
    <submittedName>
        <fullName evidence="1">Extracellular matrix protein FRAS1-like protein</fullName>
    </submittedName>
</protein>
<dbReference type="InterPro" id="IPR006212">
    <property type="entry name" value="Furin_repeat"/>
</dbReference>
<evidence type="ECO:0000313" key="1">
    <source>
        <dbReference type="EMBL" id="GLD74327.1"/>
    </source>
</evidence>
<dbReference type="AlphaFoldDB" id="A0AAD3RMV8"/>
<name>A0AAD3RMV8_LATJO</name>
<dbReference type="SMART" id="SM00261">
    <property type="entry name" value="FU"/>
    <property type="match status" value="2"/>
</dbReference>
<comment type="caution">
    <text evidence="1">The sequence shown here is derived from an EMBL/GenBank/DDBJ whole genome shotgun (WGS) entry which is preliminary data.</text>
</comment>
<dbReference type="Gene3D" id="2.10.220.10">
    <property type="entry name" value="Hormone Receptor, Insulin-like Growth Factor Receptor 1, Chain A, domain 2"/>
    <property type="match status" value="2"/>
</dbReference>
<dbReference type="PANTHER" id="PTHR15332:SF175">
    <property type="entry name" value="PROPROTEIN CONVERTASE SUBTILISIN_KEXIN TYPE 5-LIKE"/>
    <property type="match status" value="1"/>
</dbReference>
<evidence type="ECO:0000313" key="2">
    <source>
        <dbReference type="Proteomes" id="UP001279410"/>
    </source>
</evidence>
<dbReference type="SUPFAM" id="SSF57184">
    <property type="entry name" value="Growth factor receptor domain"/>
    <property type="match status" value="1"/>
</dbReference>
<sequence length="144" mass="15506">MVKPRSLITQLPGVARKQSSTAALFPQNCLKEWRDFQNTRAPLINTDECHPSCWQCTGPSADNCTSCPSPSSLHEGQCVPSCPRGFFVQDNQCQACHPSCQTCSGPSQADCTSCPPLASLQSGYCRTSCQDGLFLNAATGECLR</sequence>
<gene>
    <name evidence="1" type="ORF">AKAME5_002565600</name>
</gene>
<dbReference type="InterPro" id="IPR009030">
    <property type="entry name" value="Growth_fac_rcpt_cys_sf"/>
</dbReference>
<keyword evidence="2" id="KW-1185">Reference proteome</keyword>
<organism evidence="1 2">
    <name type="scientific">Lates japonicus</name>
    <name type="common">Japanese lates</name>
    <dbReference type="NCBI Taxonomy" id="270547"/>
    <lineage>
        <taxon>Eukaryota</taxon>
        <taxon>Metazoa</taxon>
        <taxon>Chordata</taxon>
        <taxon>Craniata</taxon>
        <taxon>Vertebrata</taxon>
        <taxon>Euteleostomi</taxon>
        <taxon>Actinopterygii</taxon>
        <taxon>Neopterygii</taxon>
        <taxon>Teleostei</taxon>
        <taxon>Neoteleostei</taxon>
        <taxon>Acanthomorphata</taxon>
        <taxon>Carangaria</taxon>
        <taxon>Carangaria incertae sedis</taxon>
        <taxon>Centropomidae</taxon>
        <taxon>Lates</taxon>
    </lineage>
</organism>
<dbReference type="Pfam" id="PF03302">
    <property type="entry name" value="VSP"/>
    <property type="match status" value="1"/>
</dbReference>
<reference evidence="1" key="1">
    <citation type="submission" date="2022-08" db="EMBL/GenBank/DDBJ databases">
        <title>Genome sequencing of akame (Lates japonicus).</title>
        <authorList>
            <person name="Hashiguchi Y."/>
            <person name="Takahashi H."/>
        </authorList>
    </citation>
    <scope>NUCLEOTIDE SEQUENCE</scope>
    <source>
        <strain evidence="1">Kochi</strain>
    </source>
</reference>
<proteinExistence type="predicted"/>
<dbReference type="CDD" id="cd00064">
    <property type="entry name" value="FU"/>
    <property type="match status" value="2"/>
</dbReference>
<dbReference type="PANTHER" id="PTHR15332">
    <property type="entry name" value="PROPROTEIN CONVERTASE SUBTILISIN_KEXIN TYPE 5-LIKE"/>
    <property type="match status" value="1"/>
</dbReference>